<evidence type="ECO:0000256" key="4">
    <source>
        <dbReference type="ARBA" id="ARBA00023136"/>
    </source>
</evidence>
<dbReference type="EMBL" id="BARV01038622">
    <property type="protein sequence ID" value="GAI49334.1"/>
    <property type="molecule type" value="Genomic_DNA"/>
</dbReference>
<evidence type="ECO:0000259" key="6">
    <source>
        <dbReference type="Pfam" id="PF12832"/>
    </source>
</evidence>
<sequence length="136" mass="15266">MVNDLFRRITVLKGIFAVNAMGMAAYRIFARLYFAEAGLTIIQIGILFSVPGFILILSQPIWSIFTDYWGSEKTSIKIMLIGSAVFLLLYYFAASFFLDHFVALLILIGILSLFYTAKEPTQNSLALSHLEGGEKR</sequence>
<feature type="transmembrane region" description="Helical" evidence="5">
    <location>
        <begin position="74"/>
        <end position="94"/>
    </location>
</feature>
<protein>
    <recommendedName>
        <fullName evidence="6">Major facilitator superfamily associated domain-containing protein</fullName>
    </recommendedName>
</protein>
<evidence type="ECO:0000256" key="5">
    <source>
        <dbReference type="SAM" id="Phobius"/>
    </source>
</evidence>
<proteinExistence type="predicted"/>
<comment type="caution">
    <text evidence="7">The sequence shown here is derived from an EMBL/GenBank/DDBJ whole genome shotgun (WGS) entry which is preliminary data.</text>
</comment>
<evidence type="ECO:0000256" key="1">
    <source>
        <dbReference type="ARBA" id="ARBA00004141"/>
    </source>
</evidence>
<feature type="transmembrane region" description="Helical" evidence="5">
    <location>
        <begin position="100"/>
        <end position="117"/>
    </location>
</feature>
<gene>
    <name evidence="7" type="ORF">S06H3_59445</name>
</gene>
<organism evidence="7">
    <name type="scientific">marine sediment metagenome</name>
    <dbReference type="NCBI Taxonomy" id="412755"/>
    <lineage>
        <taxon>unclassified sequences</taxon>
        <taxon>metagenomes</taxon>
        <taxon>ecological metagenomes</taxon>
    </lineage>
</organism>
<dbReference type="Pfam" id="PF12832">
    <property type="entry name" value="MFS_1_like"/>
    <property type="match status" value="1"/>
</dbReference>
<dbReference type="SUPFAM" id="SSF103473">
    <property type="entry name" value="MFS general substrate transporter"/>
    <property type="match status" value="1"/>
</dbReference>
<feature type="non-terminal residue" evidence="7">
    <location>
        <position position="136"/>
    </location>
</feature>
<dbReference type="GO" id="GO:0016020">
    <property type="term" value="C:membrane"/>
    <property type="evidence" value="ECO:0007669"/>
    <property type="project" value="UniProtKB-SubCell"/>
</dbReference>
<keyword evidence="4 5" id="KW-0472">Membrane</keyword>
<dbReference type="Gene3D" id="1.20.1250.20">
    <property type="entry name" value="MFS general substrate transporter like domains"/>
    <property type="match status" value="1"/>
</dbReference>
<keyword evidence="3 5" id="KW-1133">Transmembrane helix</keyword>
<evidence type="ECO:0000313" key="7">
    <source>
        <dbReference type="EMBL" id="GAI49334.1"/>
    </source>
</evidence>
<evidence type="ECO:0000256" key="2">
    <source>
        <dbReference type="ARBA" id="ARBA00022692"/>
    </source>
</evidence>
<dbReference type="AlphaFoldDB" id="X1R1A8"/>
<reference evidence="7" key="1">
    <citation type="journal article" date="2014" name="Front. Microbiol.">
        <title>High frequency of phylogenetically diverse reductive dehalogenase-homologous genes in deep subseafloor sedimentary metagenomes.</title>
        <authorList>
            <person name="Kawai M."/>
            <person name="Futagami T."/>
            <person name="Toyoda A."/>
            <person name="Takaki Y."/>
            <person name="Nishi S."/>
            <person name="Hori S."/>
            <person name="Arai W."/>
            <person name="Tsubouchi T."/>
            <person name="Morono Y."/>
            <person name="Uchiyama I."/>
            <person name="Ito T."/>
            <person name="Fujiyama A."/>
            <person name="Inagaki F."/>
            <person name="Takami H."/>
        </authorList>
    </citation>
    <scope>NUCLEOTIDE SEQUENCE</scope>
    <source>
        <strain evidence="7">Expedition CK06-06</strain>
    </source>
</reference>
<keyword evidence="2 5" id="KW-0812">Transmembrane</keyword>
<dbReference type="InterPro" id="IPR036259">
    <property type="entry name" value="MFS_trans_sf"/>
</dbReference>
<accession>X1R1A8</accession>
<evidence type="ECO:0000256" key="3">
    <source>
        <dbReference type="ARBA" id="ARBA00022989"/>
    </source>
</evidence>
<feature type="transmembrane region" description="Helical" evidence="5">
    <location>
        <begin position="41"/>
        <end position="62"/>
    </location>
</feature>
<feature type="domain" description="Major facilitator superfamily associated" evidence="6">
    <location>
        <begin position="29"/>
        <end position="135"/>
    </location>
</feature>
<name>X1R1A8_9ZZZZ</name>
<comment type="subcellular location">
    <subcellularLocation>
        <location evidence="1">Membrane</location>
        <topology evidence="1">Multi-pass membrane protein</topology>
    </subcellularLocation>
</comment>
<dbReference type="InterPro" id="IPR024989">
    <property type="entry name" value="MFS_assoc_dom"/>
</dbReference>